<dbReference type="CDD" id="cd03378">
    <property type="entry name" value="beta_CA_cladeC"/>
    <property type="match status" value="1"/>
</dbReference>
<dbReference type="PROSITE" id="PS00704">
    <property type="entry name" value="PROK_CO2_ANHYDRASE_1"/>
    <property type="match status" value="1"/>
</dbReference>
<dbReference type="SUPFAM" id="SSF53056">
    <property type="entry name" value="beta-carbonic anhydrase, cab"/>
    <property type="match status" value="1"/>
</dbReference>
<dbReference type="InterPro" id="IPR001765">
    <property type="entry name" value="Carbonic_anhydrase"/>
</dbReference>
<evidence type="ECO:0000256" key="2">
    <source>
        <dbReference type="ARBA" id="ARBA00012925"/>
    </source>
</evidence>
<comment type="catalytic activity">
    <reaction evidence="6">
        <text>hydrogencarbonate + H(+) = CO2 + H2O</text>
        <dbReference type="Rhea" id="RHEA:10748"/>
        <dbReference type="ChEBI" id="CHEBI:15377"/>
        <dbReference type="ChEBI" id="CHEBI:15378"/>
        <dbReference type="ChEBI" id="CHEBI:16526"/>
        <dbReference type="ChEBI" id="CHEBI:17544"/>
        <dbReference type="EC" id="4.2.1.1"/>
    </reaction>
</comment>
<comment type="cofactor">
    <cofactor evidence="7">
        <name>Zn(2+)</name>
        <dbReference type="ChEBI" id="CHEBI:29105"/>
    </cofactor>
    <text evidence="7">Binds 1 zinc ion per subunit.</text>
</comment>
<keyword evidence="3 7" id="KW-0479">Metal-binding</keyword>
<evidence type="ECO:0000313" key="8">
    <source>
        <dbReference type="EMBL" id="XBH11191.1"/>
    </source>
</evidence>
<reference evidence="8" key="1">
    <citation type="submission" date="2023-03" db="EMBL/GenBank/DDBJ databases">
        <title>Edaphobacter sp.</title>
        <authorList>
            <person name="Huber K.J."/>
            <person name="Papendorf J."/>
            <person name="Pilke C."/>
            <person name="Bunk B."/>
            <person name="Sproeer C."/>
            <person name="Pester M."/>
        </authorList>
    </citation>
    <scope>NUCLEOTIDE SEQUENCE</scope>
    <source>
        <strain evidence="8">DSM 109919</strain>
        <strain evidence="9">DSM 109920</strain>
    </source>
</reference>
<dbReference type="EMBL" id="CP121194">
    <property type="protein sequence ID" value="XBH11191.1"/>
    <property type="molecule type" value="Genomic_DNA"/>
</dbReference>
<feature type="binding site" evidence="7">
    <location>
        <position position="74"/>
    </location>
    <ligand>
        <name>Zn(2+)</name>
        <dbReference type="ChEBI" id="CHEBI:29105"/>
    </ligand>
</feature>
<name>A0AAU7D2R5_9BACT</name>
<dbReference type="EMBL" id="CP121195">
    <property type="protein sequence ID" value="XBH14618.1"/>
    <property type="molecule type" value="Genomic_DNA"/>
</dbReference>
<dbReference type="Gene3D" id="3.40.1050.10">
    <property type="entry name" value="Carbonic anhydrase"/>
    <property type="match status" value="1"/>
</dbReference>
<dbReference type="PANTHER" id="PTHR11002">
    <property type="entry name" value="CARBONIC ANHYDRASE"/>
    <property type="match status" value="1"/>
</dbReference>
<organism evidence="8">
    <name type="scientific">Edaphobacter paludis</name>
    <dbReference type="NCBI Taxonomy" id="3035702"/>
    <lineage>
        <taxon>Bacteria</taxon>
        <taxon>Pseudomonadati</taxon>
        <taxon>Acidobacteriota</taxon>
        <taxon>Terriglobia</taxon>
        <taxon>Terriglobales</taxon>
        <taxon>Acidobacteriaceae</taxon>
        <taxon>Edaphobacter</taxon>
    </lineage>
</organism>
<dbReference type="InterPro" id="IPR036874">
    <property type="entry name" value="Carbonic_anhydrase_sf"/>
</dbReference>
<keyword evidence="5" id="KW-0456">Lyase</keyword>
<feature type="binding site" evidence="7">
    <location>
        <position position="130"/>
    </location>
    <ligand>
        <name>Zn(2+)</name>
        <dbReference type="ChEBI" id="CHEBI:29105"/>
    </ligand>
</feature>
<dbReference type="Pfam" id="PF00484">
    <property type="entry name" value="Pro_CA"/>
    <property type="match status" value="1"/>
</dbReference>
<dbReference type="EC" id="4.2.1.1" evidence="2"/>
<gene>
    <name evidence="8" type="ORF">P4G45_05525</name>
    <name evidence="9" type="ORF">P8936_05495</name>
</gene>
<protein>
    <recommendedName>
        <fullName evidence="2">carbonic anhydrase</fullName>
        <ecNumber evidence="2">4.2.1.1</ecNumber>
    </recommendedName>
</protein>
<dbReference type="GO" id="GO:0004089">
    <property type="term" value="F:carbonate dehydratase activity"/>
    <property type="evidence" value="ECO:0007669"/>
    <property type="project" value="UniProtKB-EC"/>
</dbReference>
<evidence type="ECO:0000256" key="6">
    <source>
        <dbReference type="ARBA" id="ARBA00048348"/>
    </source>
</evidence>
<dbReference type="GO" id="GO:0008270">
    <property type="term" value="F:zinc ion binding"/>
    <property type="evidence" value="ECO:0007669"/>
    <property type="project" value="InterPro"/>
</dbReference>
<dbReference type="PANTHER" id="PTHR11002:SF76">
    <property type="entry name" value="CARBONIC ANHYDRASE"/>
    <property type="match status" value="1"/>
</dbReference>
<dbReference type="SMART" id="SM00947">
    <property type="entry name" value="Pro_CA"/>
    <property type="match status" value="1"/>
</dbReference>
<feature type="binding site" evidence="7">
    <location>
        <position position="127"/>
    </location>
    <ligand>
        <name>Zn(2+)</name>
        <dbReference type="ChEBI" id="CHEBI:29105"/>
    </ligand>
</feature>
<proteinExistence type="inferred from homology"/>
<comment type="similarity">
    <text evidence="1">Belongs to the beta-class carbonic anhydrase family.</text>
</comment>
<dbReference type="KEGG" id="epl:P4G45_05525"/>
<dbReference type="InterPro" id="IPR015892">
    <property type="entry name" value="Carbonic_anhydrase_CS"/>
</dbReference>
<dbReference type="AlphaFoldDB" id="A0AAU7D2R5"/>
<dbReference type="GO" id="GO:0015976">
    <property type="term" value="P:carbon utilization"/>
    <property type="evidence" value="ECO:0007669"/>
    <property type="project" value="InterPro"/>
</dbReference>
<evidence type="ECO:0000256" key="1">
    <source>
        <dbReference type="ARBA" id="ARBA00006217"/>
    </source>
</evidence>
<evidence type="ECO:0000256" key="4">
    <source>
        <dbReference type="ARBA" id="ARBA00022833"/>
    </source>
</evidence>
<sequence>MTAVAASGVAGAAMIRGVEVQAKSSIGVDEAIRELTAGNERFVAGKLTSFDLDLKILRERTVEKQEPFAAILSCADSRVPAELVFDQSIGHLFVTRVAGNMITPEIIGSLEYGVAVLGVKVILVLGHAKCGAVSAAMKAQEVPGQISVLYQHIVPAIREIEDVESAVKANARFQASLLRESSTVIAKAIKDDGLRVAAGYYDLGTGKVTVL</sequence>
<evidence type="ECO:0000256" key="7">
    <source>
        <dbReference type="PIRSR" id="PIRSR601765-1"/>
    </source>
</evidence>
<evidence type="ECO:0000256" key="5">
    <source>
        <dbReference type="ARBA" id="ARBA00023239"/>
    </source>
</evidence>
<keyword evidence="4 7" id="KW-0862">Zinc</keyword>
<feature type="binding site" evidence="7">
    <location>
        <position position="76"/>
    </location>
    <ligand>
        <name>Zn(2+)</name>
        <dbReference type="ChEBI" id="CHEBI:29105"/>
    </ligand>
</feature>
<accession>A0AAU7DA40</accession>
<accession>A0AAU7D2R5</accession>
<evidence type="ECO:0000256" key="3">
    <source>
        <dbReference type="ARBA" id="ARBA00022723"/>
    </source>
</evidence>
<dbReference type="RefSeq" id="WP_348268678.1">
    <property type="nucleotide sequence ID" value="NZ_CP121194.1"/>
</dbReference>
<evidence type="ECO:0000313" key="9">
    <source>
        <dbReference type="EMBL" id="XBH14618.1"/>
    </source>
</evidence>